<dbReference type="Gene3D" id="2.40.50.430">
    <property type="match status" value="1"/>
</dbReference>
<protein>
    <recommendedName>
        <fullName evidence="3">DNA-directed DNA polymerase</fullName>
        <ecNumber evidence="3">2.7.7.7</ecNumber>
    </recommendedName>
</protein>
<evidence type="ECO:0000256" key="5">
    <source>
        <dbReference type="ARBA" id="ARBA00022695"/>
    </source>
</evidence>
<keyword evidence="5" id="KW-0548">Nucleotidyltransferase</keyword>
<dbReference type="GO" id="GO:0043625">
    <property type="term" value="C:delta DNA polymerase complex"/>
    <property type="evidence" value="ECO:0007669"/>
    <property type="project" value="TreeGrafter"/>
</dbReference>
<dbReference type="InParanoid" id="A0A0C2ZUG7"/>
<keyword evidence="14" id="KW-1185">Reference proteome</keyword>
<dbReference type="FunCoup" id="A0A0C2ZUG7">
    <property type="interactions" value="360"/>
</dbReference>
<reference evidence="14" key="2">
    <citation type="submission" date="2015-01" db="EMBL/GenBank/DDBJ databases">
        <title>Evolutionary Origins and Diversification of the Mycorrhizal Mutualists.</title>
        <authorList>
            <consortium name="DOE Joint Genome Institute"/>
            <consortium name="Mycorrhizal Genomics Consortium"/>
            <person name="Kohler A."/>
            <person name="Kuo A."/>
            <person name="Nagy L.G."/>
            <person name="Floudas D."/>
            <person name="Copeland A."/>
            <person name="Barry K.W."/>
            <person name="Cichocki N."/>
            <person name="Veneault-Fourrey C."/>
            <person name="LaButti K."/>
            <person name="Lindquist E.A."/>
            <person name="Lipzen A."/>
            <person name="Lundell T."/>
            <person name="Morin E."/>
            <person name="Murat C."/>
            <person name="Riley R."/>
            <person name="Ohm R."/>
            <person name="Sun H."/>
            <person name="Tunlid A."/>
            <person name="Henrissat B."/>
            <person name="Grigoriev I.V."/>
            <person name="Hibbett D.S."/>
            <person name="Martin F."/>
        </authorList>
    </citation>
    <scope>NUCLEOTIDE SEQUENCE [LARGE SCALE GENOMIC DNA]</scope>
    <source>
        <strain evidence="14">Foug A</strain>
    </source>
</reference>
<keyword evidence="4" id="KW-0808">Transferase</keyword>
<evidence type="ECO:0000256" key="7">
    <source>
        <dbReference type="ARBA" id="ARBA00022932"/>
    </source>
</evidence>
<comment type="similarity">
    <text evidence="2">Belongs to the DNA polymerase delta/II small subunit family.</text>
</comment>
<name>A0A0C2ZUG7_9AGAM</name>
<organism evidence="13 14">
    <name type="scientific">Scleroderma citrinum Foug A</name>
    <dbReference type="NCBI Taxonomy" id="1036808"/>
    <lineage>
        <taxon>Eukaryota</taxon>
        <taxon>Fungi</taxon>
        <taxon>Dikarya</taxon>
        <taxon>Basidiomycota</taxon>
        <taxon>Agaricomycotina</taxon>
        <taxon>Agaricomycetes</taxon>
        <taxon>Agaricomycetidae</taxon>
        <taxon>Boletales</taxon>
        <taxon>Sclerodermatineae</taxon>
        <taxon>Sclerodermataceae</taxon>
        <taxon>Scleroderma</taxon>
    </lineage>
</organism>
<dbReference type="GO" id="GO:0006273">
    <property type="term" value="P:lagging strand elongation"/>
    <property type="evidence" value="ECO:0007669"/>
    <property type="project" value="UniProtKB-ARBA"/>
</dbReference>
<evidence type="ECO:0000256" key="8">
    <source>
        <dbReference type="ARBA" id="ARBA00023242"/>
    </source>
</evidence>
<dbReference type="InterPro" id="IPR024826">
    <property type="entry name" value="DNA_pol_delta/II_ssu"/>
</dbReference>
<proteinExistence type="inferred from homology"/>
<evidence type="ECO:0000313" key="13">
    <source>
        <dbReference type="EMBL" id="KIM65123.1"/>
    </source>
</evidence>
<dbReference type="PANTHER" id="PTHR10416:SF0">
    <property type="entry name" value="DNA POLYMERASE DELTA SUBUNIT 2"/>
    <property type="match status" value="1"/>
</dbReference>
<comment type="catalytic activity">
    <reaction evidence="9">
        <text>DNA(n) + a 2'-deoxyribonucleoside 5'-triphosphate = DNA(n+1) + diphosphate</text>
        <dbReference type="Rhea" id="RHEA:22508"/>
        <dbReference type="Rhea" id="RHEA-COMP:17339"/>
        <dbReference type="Rhea" id="RHEA-COMP:17340"/>
        <dbReference type="ChEBI" id="CHEBI:33019"/>
        <dbReference type="ChEBI" id="CHEBI:61560"/>
        <dbReference type="ChEBI" id="CHEBI:173112"/>
        <dbReference type="EC" id="2.7.7.7"/>
    </reaction>
</comment>
<evidence type="ECO:0000256" key="1">
    <source>
        <dbReference type="ARBA" id="ARBA00004123"/>
    </source>
</evidence>
<evidence type="ECO:0000313" key="14">
    <source>
        <dbReference type="Proteomes" id="UP000053989"/>
    </source>
</evidence>
<evidence type="ECO:0000256" key="2">
    <source>
        <dbReference type="ARBA" id="ARBA00006035"/>
    </source>
</evidence>
<reference evidence="13 14" key="1">
    <citation type="submission" date="2014-04" db="EMBL/GenBank/DDBJ databases">
        <authorList>
            <consortium name="DOE Joint Genome Institute"/>
            <person name="Kuo A."/>
            <person name="Kohler A."/>
            <person name="Nagy L.G."/>
            <person name="Floudas D."/>
            <person name="Copeland A."/>
            <person name="Barry K.W."/>
            <person name="Cichocki N."/>
            <person name="Veneault-Fourrey C."/>
            <person name="LaButti K."/>
            <person name="Lindquist E.A."/>
            <person name="Lipzen A."/>
            <person name="Lundell T."/>
            <person name="Morin E."/>
            <person name="Murat C."/>
            <person name="Sun H."/>
            <person name="Tunlid A."/>
            <person name="Henrissat B."/>
            <person name="Grigoriev I.V."/>
            <person name="Hibbett D.S."/>
            <person name="Martin F."/>
            <person name="Nordberg H.P."/>
            <person name="Cantor M.N."/>
            <person name="Hua S.X."/>
        </authorList>
    </citation>
    <scope>NUCLEOTIDE SEQUENCE [LARGE SCALE GENOMIC DNA]</scope>
    <source>
        <strain evidence="13 14">Foug A</strain>
    </source>
</reference>
<dbReference type="OrthoDB" id="3763at2759"/>
<evidence type="ECO:0000256" key="3">
    <source>
        <dbReference type="ARBA" id="ARBA00012417"/>
    </source>
</evidence>
<feature type="domain" description="DNA polymerase delta subunit OB-fold" evidence="12">
    <location>
        <begin position="36"/>
        <end position="168"/>
    </location>
</feature>
<keyword evidence="7" id="KW-0239">DNA-directed DNA polymerase</keyword>
<dbReference type="GO" id="GO:0003677">
    <property type="term" value="F:DNA binding"/>
    <property type="evidence" value="ECO:0007669"/>
    <property type="project" value="InterPro"/>
</dbReference>
<feature type="region of interest" description="Disordered" evidence="10">
    <location>
        <begin position="256"/>
        <end position="279"/>
    </location>
</feature>
<dbReference type="Gene3D" id="3.60.21.50">
    <property type="match status" value="1"/>
</dbReference>
<dbReference type="AlphaFoldDB" id="A0A0C2ZUG7"/>
<evidence type="ECO:0000256" key="10">
    <source>
        <dbReference type="SAM" id="MobiDB-lite"/>
    </source>
</evidence>
<dbReference type="InterPro" id="IPR040663">
    <property type="entry name" value="DNA_pol_D_N"/>
</dbReference>
<dbReference type="Pfam" id="PF04042">
    <property type="entry name" value="DNA_pol_E_B"/>
    <property type="match status" value="1"/>
</dbReference>
<accession>A0A0C2ZUG7</accession>
<evidence type="ECO:0000256" key="4">
    <source>
        <dbReference type="ARBA" id="ARBA00022679"/>
    </source>
</evidence>
<dbReference type="Proteomes" id="UP000053989">
    <property type="component" value="Unassembled WGS sequence"/>
</dbReference>
<dbReference type="Pfam" id="PF18018">
    <property type="entry name" value="DNA_pol_D_N"/>
    <property type="match status" value="1"/>
</dbReference>
<dbReference type="EC" id="2.7.7.7" evidence="3"/>
<sequence length="512" mass="56041">MDSPSHLTRCVSTLLPPTPTSLSFAIDDKNKSYRHQYSNLYFTRLAMLRRPVMERASAMWKDLPANAAHVPRVLDVVKSKLCWILGTVYIEMPLKPNVLEDLGRDYSIPPPPPREKFYSNEDSVMLEDESGRIKLVGEPLTSTRLVTGVIIAVLGMETAAGDFEIVDICYPDLAPFTEMNVSSDKTMDLDDNSLPRDEYLAIVSGLSIGGTPSADAHIQMIVEYLSGETGGPDDQMLASQITRLIIAGNSLCQVYGDNDDEDEENRPRKANSAAQPSFSTNPSVVLSAYLHDLASTLPVHILPGANDPAGVILPQQPFPRAMFGKAAGFETFRCETNPVWLRIECGGESEHVTANGASSSNSTSNSTPLIRSVLATAGQPVLDMYQYLPTPPSTHLSITCSTLKWRHMAPTAPDTLWCHPFREKDPFVLQETPDLYVVGGMPEFGTELVGTPTRKCRVVLVPSFSETGCLVLVNLRTLAVRCVKFVVAGMVIGETETLRDHGSSAQIHFVDK</sequence>
<dbReference type="GO" id="GO:0006281">
    <property type="term" value="P:DNA repair"/>
    <property type="evidence" value="ECO:0007669"/>
    <property type="project" value="UniProtKB-ARBA"/>
</dbReference>
<dbReference type="HOGENOM" id="CLU_021763_1_0_1"/>
<keyword evidence="8" id="KW-0539">Nucleus</keyword>
<feature type="domain" description="DNA polymerase alpha/delta/epsilon subunit B" evidence="11">
    <location>
        <begin position="201"/>
        <end position="445"/>
    </location>
</feature>
<dbReference type="STRING" id="1036808.A0A0C2ZUG7"/>
<keyword evidence="6" id="KW-0235">DNA replication</keyword>
<comment type="subcellular location">
    <subcellularLocation>
        <location evidence="1">Nucleus</location>
    </subcellularLocation>
</comment>
<evidence type="ECO:0000259" key="11">
    <source>
        <dbReference type="Pfam" id="PF04042"/>
    </source>
</evidence>
<dbReference type="InterPro" id="IPR007185">
    <property type="entry name" value="DNA_pol_a/d/e_bsu"/>
</dbReference>
<dbReference type="GO" id="GO:0003887">
    <property type="term" value="F:DNA-directed DNA polymerase activity"/>
    <property type="evidence" value="ECO:0007669"/>
    <property type="project" value="UniProtKB-KW"/>
</dbReference>
<dbReference type="EMBL" id="KN822024">
    <property type="protein sequence ID" value="KIM65123.1"/>
    <property type="molecule type" value="Genomic_DNA"/>
</dbReference>
<gene>
    <name evidence="13" type="ORF">SCLCIDRAFT_1212620</name>
</gene>
<evidence type="ECO:0000259" key="12">
    <source>
        <dbReference type="Pfam" id="PF18018"/>
    </source>
</evidence>
<evidence type="ECO:0000256" key="6">
    <source>
        <dbReference type="ARBA" id="ARBA00022705"/>
    </source>
</evidence>
<dbReference type="FunFam" id="2.40.50.430:FF:000002">
    <property type="entry name" value="DNA polymerase delta subunit"/>
    <property type="match status" value="1"/>
</dbReference>
<dbReference type="PANTHER" id="PTHR10416">
    <property type="entry name" value="DNA POLYMERASE DELTA SUBUNIT 2"/>
    <property type="match status" value="1"/>
</dbReference>
<evidence type="ECO:0000256" key="9">
    <source>
        <dbReference type="ARBA" id="ARBA00049244"/>
    </source>
</evidence>